<dbReference type="AlphaFoldDB" id="A0A2N9L2B8"/>
<accession>A0A2N9L2B8</accession>
<evidence type="ECO:0000313" key="3">
    <source>
        <dbReference type="Proteomes" id="UP000239735"/>
    </source>
</evidence>
<sequence>MSLLQQDQDDAARGEELTRGTSHVVVATIIATVVVTAAIALYVILGQKPPVATADILSVWAHPQHTETSGFDANGAPMPTEEVDQVMVFTKVRLHNQSNFPLFLTNVVTNATLSDGIHSSYAANKTDYDRIFIAYPDLPVPHDQGLSPLDTTLQPGQTLEASFVSSFRMTKQEWDGHTKLDYTFTFRYQPNLTVAPHVAITEQ</sequence>
<protein>
    <submittedName>
        <fullName evidence="2">Putative Tat pathway signal sequence domain protein</fullName>
    </submittedName>
</protein>
<name>A0A2N9L2B8_9BACT</name>
<dbReference type="EMBL" id="OKRB01000002">
    <property type="protein sequence ID" value="SPE17438.1"/>
    <property type="molecule type" value="Genomic_DNA"/>
</dbReference>
<reference evidence="3" key="1">
    <citation type="submission" date="2018-02" db="EMBL/GenBank/DDBJ databases">
        <authorList>
            <person name="Hausmann B."/>
        </authorList>
    </citation>
    <scope>NUCLEOTIDE SEQUENCE [LARGE SCALE GENOMIC DNA]</scope>
    <source>
        <strain evidence="3">Peat soil MAG SbA5</strain>
    </source>
</reference>
<evidence type="ECO:0000313" key="2">
    <source>
        <dbReference type="EMBL" id="SPE17438.1"/>
    </source>
</evidence>
<organism evidence="2 3">
    <name type="scientific">Candidatus Sulfuritelmatomonas gaucii</name>
    <dbReference type="NCBI Taxonomy" id="2043161"/>
    <lineage>
        <taxon>Bacteria</taxon>
        <taxon>Pseudomonadati</taxon>
        <taxon>Acidobacteriota</taxon>
        <taxon>Terriglobia</taxon>
        <taxon>Terriglobales</taxon>
        <taxon>Acidobacteriaceae</taxon>
        <taxon>Candidatus Sulfuritelmatomonas</taxon>
    </lineage>
</organism>
<dbReference type="OrthoDB" id="119094at2"/>
<keyword evidence="1" id="KW-0472">Membrane</keyword>
<gene>
    <name evidence="2" type="ORF">SBA5_100035</name>
</gene>
<feature type="transmembrane region" description="Helical" evidence="1">
    <location>
        <begin position="24"/>
        <end position="45"/>
    </location>
</feature>
<proteinExistence type="predicted"/>
<keyword evidence="1" id="KW-1133">Transmembrane helix</keyword>
<keyword evidence="1" id="KW-0812">Transmembrane</keyword>
<evidence type="ECO:0000256" key="1">
    <source>
        <dbReference type="SAM" id="Phobius"/>
    </source>
</evidence>
<dbReference type="Proteomes" id="UP000239735">
    <property type="component" value="Unassembled WGS sequence"/>
</dbReference>